<dbReference type="InterPro" id="IPR023459">
    <property type="entry name" value="Tscrpt_elong_fac_GreA/B_fam"/>
</dbReference>
<dbReference type="SUPFAM" id="SSF54534">
    <property type="entry name" value="FKBP-like"/>
    <property type="match status" value="1"/>
</dbReference>
<dbReference type="GO" id="GO:0003677">
    <property type="term" value="F:DNA binding"/>
    <property type="evidence" value="ECO:0007669"/>
    <property type="project" value="InterPro"/>
</dbReference>
<dbReference type="AlphaFoldDB" id="A0A1G2RVF8"/>
<dbReference type="GO" id="GO:0032784">
    <property type="term" value="P:regulation of DNA-templated transcription elongation"/>
    <property type="evidence" value="ECO:0007669"/>
    <property type="project" value="InterPro"/>
</dbReference>
<dbReference type="GO" id="GO:0070063">
    <property type="term" value="F:RNA polymerase binding"/>
    <property type="evidence" value="ECO:0007669"/>
    <property type="project" value="InterPro"/>
</dbReference>
<dbReference type="InterPro" id="IPR036805">
    <property type="entry name" value="Tscrpt_elong_fac_GreA/B_N_sf"/>
</dbReference>
<dbReference type="InterPro" id="IPR001437">
    <property type="entry name" value="Tscrpt_elong_fac_GreA/B_C"/>
</dbReference>
<dbReference type="SUPFAM" id="SSF46557">
    <property type="entry name" value="GreA transcript cleavage protein, N-terminal domain"/>
    <property type="match status" value="1"/>
</dbReference>
<comment type="caution">
    <text evidence="2">The sequence shown here is derived from an EMBL/GenBank/DDBJ whole genome shotgun (WGS) entry which is preliminary data.</text>
</comment>
<dbReference type="EMBL" id="MHUL01000022">
    <property type="protein sequence ID" value="OHA76845.1"/>
    <property type="molecule type" value="Genomic_DNA"/>
</dbReference>
<feature type="domain" description="Transcription elongation factor GreA/GreB C-terminal" evidence="1">
    <location>
        <begin position="119"/>
        <end position="190"/>
    </location>
</feature>
<dbReference type="GO" id="GO:0006354">
    <property type="term" value="P:DNA-templated transcription elongation"/>
    <property type="evidence" value="ECO:0007669"/>
    <property type="project" value="TreeGrafter"/>
</dbReference>
<gene>
    <name evidence="2" type="ORF">A3J30_03565</name>
</gene>
<accession>A0A1G2RVF8</accession>
<dbReference type="Pfam" id="PF01272">
    <property type="entry name" value="GreA_GreB"/>
    <property type="match status" value="1"/>
</dbReference>
<dbReference type="Gene3D" id="1.10.287.180">
    <property type="entry name" value="Transcription elongation factor, GreA/GreB, N-terminal domain"/>
    <property type="match status" value="1"/>
</dbReference>
<dbReference type="InterPro" id="IPR036953">
    <property type="entry name" value="GreA/GreB_C_sf"/>
</dbReference>
<evidence type="ECO:0000313" key="3">
    <source>
        <dbReference type="Proteomes" id="UP000178222"/>
    </source>
</evidence>
<reference evidence="2 3" key="1">
    <citation type="journal article" date="2016" name="Nat. Commun.">
        <title>Thousands of microbial genomes shed light on interconnected biogeochemical processes in an aquifer system.</title>
        <authorList>
            <person name="Anantharaman K."/>
            <person name="Brown C.T."/>
            <person name="Hug L.A."/>
            <person name="Sharon I."/>
            <person name="Castelle C.J."/>
            <person name="Probst A.J."/>
            <person name="Thomas B.C."/>
            <person name="Singh A."/>
            <person name="Wilkins M.J."/>
            <person name="Karaoz U."/>
            <person name="Brodie E.L."/>
            <person name="Williams K.H."/>
            <person name="Hubbard S.S."/>
            <person name="Banfield J.F."/>
        </authorList>
    </citation>
    <scope>NUCLEOTIDE SEQUENCE [LARGE SCALE GENOMIC DNA]</scope>
</reference>
<dbReference type="PROSITE" id="PS00830">
    <property type="entry name" value="GREAB_2"/>
    <property type="match status" value="1"/>
</dbReference>
<organism evidence="2 3">
    <name type="scientific">Candidatus Wildermuthbacteria bacterium RIFCSPLOWO2_02_FULL_47_9c</name>
    <dbReference type="NCBI Taxonomy" id="1802466"/>
    <lineage>
        <taxon>Bacteria</taxon>
        <taxon>Candidatus Wildermuthiibacteriota</taxon>
    </lineage>
</organism>
<dbReference type="PANTHER" id="PTHR30437">
    <property type="entry name" value="TRANSCRIPTION ELONGATION FACTOR GREA"/>
    <property type="match status" value="1"/>
</dbReference>
<evidence type="ECO:0000259" key="1">
    <source>
        <dbReference type="Pfam" id="PF01272"/>
    </source>
</evidence>
<dbReference type="Gene3D" id="3.10.50.30">
    <property type="entry name" value="Transcription elongation factor, GreA/GreB, C-terminal domain"/>
    <property type="match status" value="1"/>
</dbReference>
<dbReference type="InterPro" id="IPR018151">
    <property type="entry name" value="TF_GreA/GreB_CS"/>
</dbReference>
<evidence type="ECO:0000313" key="2">
    <source>
        <dbReference type="EMBL" id="OHA76845.1"/>
    </source>
</evidence>
<proteinExistence type="predicted"/>
<protein>
    <recommendedName>
        <fullName evidence="1">Transcription elongation factor GreA/GreB C-terminal domain-containing protein</fullName>
    </recommendedName>
</protein>
<dbReference type="Proteomes" id="UP000178222">
    <property type="component" value="Unassembled WGS sequence"/>
</dbReference>
<dbReference type="PANTHER" id="PTHR30437:SF4">
    <property type="entry name" value="TRANSCRIPTION ELONGATION FACTOR GREA"/>
    <property type="match status" value="1"/>
</dbReference>
<name>A0A1G2RVF8_9BACT</name>
<sequence>MTVARFIELSKASRSRGINESGQAEARFFIKNTIMTATLNKFYVTKEGLEKIQAEYEKLRDFKHQKTMDGTPNLLHSEEANPEYLAFQEDMSLLDARLAEYENILQNAELIVRPLRSKQNVVDLGARVTVEVAGQSDEFEIVGTLEANPSVGRISNESPVGRALLGRKVGDAIEISSPTTTVYRIKKIRYVAD</sequence>